<dbReference type="Pfam" id="PF00990">
    <property type="entry name" value="GGDEF"/>
    <property type="match status" value="1"/>
</dbReference>
<dbReference type="InterPro" id="IPR043128">
    <property type="entry name" value="Rev_trsase/Diguanyl_cyclase"/>
</dbReference>
<dbReference type="RefSeq" id="WP_380108906.1">
    <property type="nucleotide sequence ID" value="NZ_JBHSIH010000001.1"/>
</dbReference>
<dbReference type="PROSITE" id="PS50887">
    <property type="entry name" value="GGDEF"/>
    <property type="match status" value="1"/>
</dbReference>
<proteinExistence type="predicted"/>
<dbReference type="PANTHER" id="PTHR45138:SF9">
    <property type="entry name" value="DIGUANYLATE CYCLASE DGCM-RELATED"/>
    <property type="match status" value="1"/>
</dbReference>
<reference evidence="5" key="1">
    <citation type="journal article" date="2019" name="Int. J. Syst. Evol. Microbiol.">
        <title>The Global Catalogue of Microorganisms (GCM) 10K type strain sequencing project: providing services to taxonomists for standard genome sequencing and annotation.</title>
        <authorList>
            <consortium name="The Broad Institute Genomics Platform"/>
            <consortium name="The Broad Institute Genome Sequencing Center for Infectious Disease"/>
            <person name="Wu L."/>
            <person name="Ma J."/>
        </authorList>
    </citation>
    <scope>NUCLEOTIDE SEQUENCE [LARGE SCALE GENOMIC DNA]</scope>
    <source>
        <strain evidence="5">CCUG 62793</strain>
    </source>
</reference>
<evidence type="ECO:0000259" key="3">
    <source>
        <dbReference type="PROSITE" id="PS50887"/>
    </source>
</evidence>
<dbReference type="SUPFAM" id="SSF55073">
    <property type="entry name" value="Nucleotide cyclase"/>
    <property type="match status" value="1"/>
</dbReference>
<dbReference type="CDD" id="cd01949">
    <property type="entry name" value="GGDEF"/>
    <property type="match status" value="1"/>
</dbReference>
<protein>
    <recommendedName>
        <fullName evidence="1">diguanylate cyclase</fullName>
        <ecNumber evidence="1">2.7.7.65</ecNumber>
    </recommendedName>
</protein>
<dbReference type="Gene3D" id="3.30.70.270">
    <property type="match status" value="1"/>
</dbReference>
<accession>A0ABW5EYV4</accession>
<evidence type="ECO:0000256" key="1">
    <source>
        <dbReference type="ARBA" id="ARBA00012528"/>
    </source>
</evidence>
<gene>
    <name evidence="4" type="ORF">ACFSPV_31850</name>
</gene>
<sequence>MAGRSLHALPDGHYVEIEGMQLRDGDRSIGHCWVFHDATERQQRESQLETLALTDALTGIPNRRAFMERLAMELDHLRSGLVAHSTLIMLDIDHFKQVNDGYGHAVGDIVLKELLVSVAQEMRKEDMVGRLGGEEFAVLLSDTDAEVGLRRAESLREAIAGRAIDAGKAGDLHIAISLGVYELQRSDASAQGCLERADAALYYSKRNGRNQSTLWSERLPAIAR</sequence>
<organism evidence="4 5">
    <name type="scientific">Delftia deserti</name>
    <dbReference type="NCBI Taxonomy" id="1651218"/>
    <lineage>
        <taxon>Bacteria</taxon>
        <taxon>Pseudomonadati</taxon>
        <taxon>Pseudomonadota</taxon>
        <taxon>Betaproteobacteria</taxon>
        <taxon>Burkholderiales</taxon>
        <taxon>Comamonadaceae</taxon>
        <taxon>Delftia</taxon>
    </lineage>
</organism>
<evidence type="ECO:0000256" key="2">
    <source>
        <dbReference type="ARBA" id="ARBA00034247"/>
    </source>
</evidence>
<dbReference type="NCBIfam" id="TIGR00254">
    <property type="entry name" value="GGDEF"/>
    <property type="match status" value="1"/>
</dbReference>
<dbReference type="InterPro" id="IPR050469">
    <property type="entry name" value="Diguanylate_Cyclase"/>
</dbReference>
<dbReference type="InterPro" id="IPR000160">
    <property type="entry name" value="GGDEF_dom"/>
</dbReference>
<dbReference type="PANTHER" id="PTHR45138">
    <property type="entry name" value="REGULATORY COMPONENTS OF SENSORY TRANSDUCTION SYSTEM"/>
    <property type="match status" value="1"/>
</dbReference>
<dbReference type="InterPro" id="IPR029787">
    <property type="entry name" value="Nucleotide_cyclase"/>
</dbReference>
<comment type="catalytic activity">
    <reaction evidence="2">
        <text>2 GTP = 3',3'-c-di-GMP + 2 diphosphate</text>
        <dbReference type="Rhea" id="RHEA:24898"/>
        <dbReference type="ChEBI" id="CHEBI:33019"/>
        <dbReference type="ChEBI" id="CHEBI:37565"/>
        <dbReference type="ChEBI" id="CHEBI:58805"/>
        <dbReference type="EC" id="2.7.7.65"/>
    </reaction>
</comment>
<evidence type="ECO:0000313" key="5">
    <source>
        <dbReference type="Proteomes" id="UP001597287"/>
    </source>
</evidence>
<dbReference type="SMART" id="SM00267">
    <property type="entry name" value="GGDEF"/>
    <property type="match status" value="1"/>
</dbReference>
<dbReference type="EC" id="2.7.7.65" evidence="1"/>
<dbReference type="Proteomes" id="UP001597287">
    <property type="component" value="Unassembled WGS sequence"/>
</dbReference>
<keyword evidence="5" id="KW-1185">Reference proteome</keyword>
<name>A0ABW5EYV4_9BURK</name>
<dbReference type="EMBL" id="JBHUIG010000054">
    <property type="protein sequence ID" value="MFD2323285.1"/>
    <property type="molecule type" value="Genomic_DNA"/>
</dbReference>
<feature type="domain" description="GGDEF" evidence="3">
    <location>
        <begin position="83"/>
        <end position="217"/>
    </location>
</feature>
<comment type="caution">
    <text evidence="4">The sequence shown here is derived from an EMBL/GenBank/DDBJ whole genome shotgun (WGS) entry which is preliminary data.</text>
</comment>
<evidence type="ECO:0000313" key="4">
    <source>
        <dbReference type="EMBL" id="MFD2323285.1"/>
    </source>
</evidence>